<dbReference type="CDD" id="cd14014">
    <property type="entry name" value="STKc_PknB_like"/>
    <property type="match status" value="1"/>
</dbReference>
<dbReference type="PATRIC" id="fig|394096.3.peg.7556"/>
<keyword evidence="8" id="KW-0723">Serine/threonine-protein kinase</keyword>
<feature type="repeat" description="TPR" evidence="5">
    <location>
        <begin position="501"/>
        <end position="534"/>
    </location>
</feature>
<keyword evidence="5" id="KW-0802">TPR repeat</keyword>
<feature type="compositionally biased region" description="Pro residues" evidence="6">
    <location>
        <begin position="336"/>
        <end position="345"/>
    </location>
</feature>
<dbReference type="InterPro" id="IPR011990">
    <property type="entry name" value="TPR-like_helical_dom_sf"/>
</dbReference>
<feature type="region of interest" description="Disordered" evidence="6">
    <location>
        <begin position="557"/>
        <end position="588"/>
    </location>
</feature>
<feature type="compositionally biased region" description="Polar residues" evidence="6">
    <location>
        <begin position="574"/>
        <end position="588"/>
    </location>
</feature>
<dbReference type="Pfam" id="PF00069">
    <property type="entry name" value="Pkinase"/>
    <property type="match status" value="1"/>
</dbReference>
<evidence type="ECO:0000256" key="5">
    <source>
        <dbReference type="PROSITE-ProRule" id="PRU00339"/>
    </source>
</evidence>
<dbReference type="GO" id="GO:0004674">
    <property type="term" value="F:protein serine/threonine kinase activity"/>
    <property type="evidence" value="ECO:0007669"/>
    <property type="project" value="UniProtKB-KW"/>
</dbReference>
<dbReference type="Gene3D" id="3.30.200.20">
    <property type="entry name" value="Phosphorylase Kinase, domain 1"/>
    <property type="match status" value="1"/>
</dbReference>
<reference evidence="8 9" key="1">
    <citation type="submission" date="2014-04" db="EMBL/GenBank/DDBJ databases">
        <title>Genome assembly of Hyalangium minutum DSM 14724.</title>
        <authorList>
            <person name="Sharma G."/>
            <person name="Subramanian S."/>
        </authorList>
    </citation>
    <scope>NUCLEOTIDE SEQUENCE [LARGE SCALE GENOMIC DNA]</scope>
    <source>
        <strain evidence="8 9">DSM 14724</strain>
    </source>
</reference>
<dbReference type="RefSeq" id="WP_052420546.1">
    <property type="nucleotide sequence ID" value="NZ_JMCB01000020.1"/>
</dbReference>
<protein>
    <submittedName>
        <fullName evidence="8">Serine/threonine protein kinase PrkC, regulator of stationary phase</fullName>
    </submittedName>
</protein>
<dbReference type="Gene3D" id="1.25.40.10">
    <property type="entry name" value="Tetratricopeptide repeat domain"/>
    <property type="match status" value="1"/>
</dbReference>
<sequence length="588" mass="64106">MGLRPGDRFGRYELVSRLGHGGMAETWRARLLAAAGITKPVLIKRILPEYGTDDAFISMFISEARISATLSHGNIAQVHDFGELDGEYFLAMEYVDGQPLHRILKRARVAGFDALPLPLATFIALEMCRGLHYAHTRTDDSGKPLGIVHRDISPDNVLVSYEGQVKLVDFGIAKARLQRGFSTEPGVVKGKYLFFSPEQARGEEVDGRTDVWATAVVLYEMLCGRLPVEGPEYAALPKLLAGAFPRPSMLRSEIPRELDALVMKALALNKAQRFESSHAFGDALTGYLYSSTPRFSTLTLSHFVQELFREDLAKEGRAVQVPASFLSEMEQWLQPPTSPSVPPVTLPSAARPSTEPEGPPSTDPREVTQPVSPAVDRFIPTRVKARKRRSRTLAVLLLSGGVAAGLTVASVLWGQGSLAAAEAWVQAHLQRPPEAPKPPVTAAPSPETPARTGDTPPAPTPSPPRPQTATPPPPKGSTPGTTTSSPEKKPPAPTRPDTRAAWVLLENARALIGQGKFPEAKETLERCLEVDPHLAECRRQYANVLMQLGERVRAKEQMEQFLHTPPSERPSDLPSRSLQGFSGSQQQP</sequence>
<dbReference type="InterPro" id="IPR008266">
    <property type="entry name" value="Tyr_kinase_AS"/>
</dbReference>
<dbReference type="PROSITE" id="PS00109">
    <property type="entry name" value="PROTEIN_KINASE_TYR"/>
    <property type="match status" value="1"/>
</dbReference>
<evidence type="ECO:0000259" key="7">
    <source>
        <dbReference type="PROSITE" id="PS50011"/>
    </source>
</evidence>
<dbReference type="SUPFAM" id="SSF56112">
    <property type="entry name" value="Protein kinase-like (PK-like)"/>
    <property type="match status" value="1"/>
</dbReference>
<dbReference type="EMBL" id="JMCB01000020">
    <property type="protein sequence ID" value="KFE62706.1"/>
    <property type="molecule type" value="Genomic_DNA"/>
</dbReference>
<evidence type="ECO:0000256" key="1">
    <source>
        <dbReference type="ARBA" id="ARBA00022679"/>
    </source>
</evidence>
<evidence type="ECO:0000256" key="6">
    <source>
        <dbReference type="SAM" id="MobiDB-lite"/>
    </source>
</evidence>
<dbReference type="SUPFAM" id="SSF48452">
    <property type="entry name" value="TPR-like"/>
    <property type="match status" value="1"/>
</dbReference>
<keyword evidence="3 8" id="KW-0418">Kinase</keyword>
<dbReference type="Pfam" id="PF14559">
    <property type="entry name" value="TPR_19"/>
    <property type="match status" value="1"/>
</dbReference>
<dbReference type="InterPro" id="IPR019734">
    <property type="entry name" value="TPR_rpt"/>
</dbReference>
<dbReference type="GO" id="GO:0005524">
    <property type="term" value="F:ATP binding"/>
    <property type="evidence" value="ECO:0007669"/>
    <property type="project" value="UniProtKB-KW"/>
</dbReference>
<proteinExistence type="predicted"/>
<feature type="region of interest" description="Disordered" evidence="6">
    <location>
        <begin position="332"/>
        <end position="384"/>
    </location>
</feature>
<dbReference type="PROSITE" id="PS50005">
    <property type="entry name" value="TPR"/>
    <property type="match status" value="1"/>
</dbReference>
<dbReference type="STRING" id="394096.DB31_3820"/>
<keyword evidence="2" id="KW-0547">Nucleotide-binding</keyword>
<feature type="domain" description="Protein kinase" evidence="7">
    <location>
        <begin position="12"/>
        <end position="288"/>
    </location>
</feature>
<organism evidence="8 9">
    <name type="scientific">Hyalangium minutum</name>
    <dbReference type="NCBI Taxonomy" id="394096"/>
    <lineage>
        <taxon>Bacteria</taxon>
        <taxon>Pseudomonadati</taxon>
        <taxon>Myxococcota</taxon>
        <taxon>Myxococcia</taxon>
        <taxon>Myxococcales</taxon>
        <taxon>Cystobacterineae</taxon>
        <taxon>Archangiaceae</taxon>
        <taxon>Hyalangium</taxon>
    </lineage>
</organism>
<comment type="caution">
    <text evidence="8">The sequence shown here is derived from an EMBL/GenBank/DDBJ whole genome shotgun (WGS) entry which is preliminary data.</text>
</comment>
<dbReference type="AlphaFoldDB" id="A0A085W4U3"/>
<dbReference type="Gene3D" id="1.10.510.10">
    <property type="entry name" value="Transferase(Phosphotransferase) domain 1"/>
    <property type="match status" value="1"/>
</dbReference>
<dbReference type="Proteomes" id="UP000028725">
    <property type="component" value="Unassembled WGS sequence"/>
</dbReference>
<evidence type="ECO:0000256" key="2">
    <source>
        <dbReference type="ARBA" id="ARBA00022741"/>
    </source>
</evidence>
<evidence type="ECO:0000313" key="8">
    <source>
        <dbReference type="EMBL" id="KFE62706.1"/>
    </source>
</evidence>
<feature type="region of interest" description="Disordered" evidence="6">
    <location>
        <begin position="431"/>
        <end position="496"/>
    </location>
</feature>
<name>A0A085W4U3_9BACT</name>
<dbReference type="PANTHER" id="PTHR43289:SF6">
    <property type="entry name" value="SERINE_THREONINE-PROTEIN KINASE NEKL-3"/>
    <property type="match status" value="1"/>
</dbReference>
<dbReference type="InterPro" id="IPR000719">
    <property type="entry name" value="Prot_kinase_dom"/>
</dbReference>
<evidence type="ECO:0000256" key="4">
    <source>
        <dbReference type="ARBA" id="ARBA00022840"/>
    </source>
</evidence>
<feature type="compositionally biased region" description="Pro residues" evidence="6">
    <location>
        <begin position="456"/>
        <end position="476"/>
    </location>
</feature>
<keyword evidence="9" id="KW-1185">Reference proteome</keyword>
<dbReference type="OrthoDB" id="9801841at2"/>
<dbReference type="InterPro" id="IPR011009">
    <property type="entry name" value="Kinase-like_dom_sf"/>
</dbReference>
<accession>A0A085W4U3</accession>
<evidence type="ECO:0000313" key="9">
    <source>
        <dbReference type="Proteomes" id="UP000028725"/>
    </source>
</evidence>
<keyword evidence="1" id="KW-0808">Transferase</keyword>
<dbReference type="PANTHER" id="PTHR43289">
    <property type="entry name" value="MITOGEN-ACTIVATED PROTEIN KINASE KINASE KINASE 20-RELATED"/>
    <property type="match status" value="1"/>
</dbReference>
<dbReference type="PROSITE" id="PS50011">
    <property type="entry name" value="PROTEIN_KINASE_DOM"/>
    <property type="match status" value="1"/>
</dbReference>
<keyword evidence="4" id="KW-0067">ATP-binding</keyword>
<gene>
    <name evidence="8" type="ORF">DB31_3820</name>
</gene>
<evidence type="ECO:0000256" key="3">
    <source>
        <dbReference type="ARBA" id="ARBA00022777"/>
    </source>
</evidence>